<dbReference type="RefSeq" id="WP_131838760.1">
    <property type="nucleotide sequence ID" value="NZ_SLWB01000004.1"/>
</dbReference>
<dbReference type="InterPro" id="IPR001789">
    <property type="entry name" value="Sig_transdc_resp-reg_receiver"/>
</dbReference>
<proteinExistence type="predicted"/>
<dbReference type="PANTHER" id="PTHR37299">
    <property type="entry name" value="TRANSCRIPTIONAL REGULATOR-RELATED"/>
    <property type="match status" value="1"/>
</dbReference>
<dbReference type="AlphaFoldDB" id="A0A4R2ERI4"/>
<comment type="caution">
    <text evidence="4">The sequence shown here is derived from an EMBL/GenBank/DDBJ whole genome shotgun (WGS) entry which is preliminary data.</text>
</comment>
<reference evidence="4 5" key="1">
    <citation type="submission" date="2019-03" db="EMBL/GenBank/DDBJ databases">
        <title>Genomic Encyclopedia of Archaeal and Bacterial Type Strains, Phase II (KMG-II): from individual species to whole genera.</title>
        <authorList>
            <person name="Goeker M."/>
        </authorList>
    </citation>
    <scope>NUCLEOTIDE SEQUENCE [LARGE SCALE GENOMIC DNA]</scope>
    <source>
        <strain evidence="4 5">RL-C</strain>
    </source>
</reference>
<sequence>MIRTLIIDDEEPARMLVRKFLEDFSEIEVLGECADGFTAVKSINEHNPDLIFLDVQMPKLSGFELLEIIEHKPHVIFTTAYDSYAIKAFDENAVDYLLKPFSRERFADAVKKVVGRIASQTEQNFTEVIALAEEKTEILQRIAVKSGSKIEIIAIGDIVYLESEGDYVMIHTKEGKFLKEKTMKYFEQHLDPDTFIRIHRSYIININEISRIELFEKENYIVKLKNGDQVKASSSGYKALKDALKL</sequence>
<dbReference type="InterPro" id="IPR007492">
    <property type="entry name" value="LytTR_DNA-bd_dom"/>
</dbReference>
<evidence type="ECO:0000313" key="4">
    <source>
        <dbReference type="EMBL" id="TCN70206.1"/>
    </source>
</evidence>
<dbReference type="GO" id="GO:0003677">
    <property type="term" value="F:DNA binding"/>
    <property type="evidence" value="ECO:0007669"/>
    <property type="project" value="InterPro"/>
</dbReference>
<dbReference type="PROSITE" id="PS50110">
    <property type="entry name" value="RESPONSE_REGULATORY"/>
    <property type="match status" value="1"/>
</dbReference>
<dbReference type="OrthoDB" id="1490554at2"/>
<dbReference type="InterPro" id="IPR046947">
    <property type="entry name" value="LytR-like"/>
</dbReference>
<organism evidence="4 5">
    <name type="scientific">Acetobacteroides hydrogenigenes</name>
    <dbReference type="NCBI Taxonomy" id="979970"/>
    <lineage>
        <taxon>Bacteria</taxon>
        <taxon>Pseudomonadati</taxon>
        <taxon>Bacteroidota</taxon>
        <taxon>Bacteroidia</taxon>
        <taxon>Bacteroidales</taxon>
        <taxon>Rikenellaceae</taxon>
        <taxon>Acetobacteroides</taxon>
    </lineage>
</organism>
<evidence type="ECO:0000259" key="2">
    <source>
        <dbReference type="PROSITE" id="PS50110"/>
    </source>
</evidence>
<feature type="domain" description="Response regulatory" evidence="2">
    <location>
        <begin position="3"/>
        <end position="114"/>
    </location>
</feature>
<keyword evidence="5" id="KW-1185">Reference proteome</keyword>
<name>A0A4R2ERI4_9BACT</name>
<dbReference type="Pfam" id="PF04397">
    <property type="entry name" value="LytTR"/>
    <property type="match status" value="1"/>
</dbReference>
<dbReference type="SMART" id="SM00448">
    <property type="entry name" value="REC"/>
    <property type="match status" value="1"/>
</dbReference>
<dbReference type="SUPFAM" id="SSF52172">
    <property type="entry name" value="CheY-like"/>
    <property type="match status" value="1"/>
</dbReference>
<dbReference type="Gene3D" id="2.40.50.1020">
    <property type="entry name" value="LytTr DNA-binding domain"/>
    <property type="match status" value="1"/>
</dbReference>
<dbReference type="Pfam" id="PF00072">
    <property type="entry name" value="Response_reg"/>
    <property type="match status" value="1"/>
</dbReference>
<dbReference type="PROSITE" id="PS50930">
    <property type="entry name" value="HTH_LYTTR"/>
    <property type="match status" value="1"/>
</dbReference>
<feature type="modified residue" description="4-aspartylphosphate" evidence="1">
    <location>
        <position position="54"/>
    </location>
</feature>
<dbReference type="SMART" id="SM00850">
    <property type="entry name" value="LytTR"/>
    <property type="match status" value="1"/>
</dbReference>
<dbReference type="PANTHER" id="PTHR37299:SF1">
    <property type="entry name" value="STAGE 0 SPORULATION PROTEIN A HOMOLOG"/>
    <property type="match status" value="1"/>
</dbReference>
<accession>A0A4R2ERI4</accession>
<evidence type="ECO:0000313" key="5">
    <source>
        <dbReference type="Proteomes" id="UP000294830"/>
    </source>
</evidence>
<dbReference type="Proteomes" id="UP000294830">
    <property type="component" value="Unassembled WGS sequence"/>
</dbReference>
<protein>
    <submittedName>
        <fullName evidence="4">Two-component system LytT family response regulator</fullName>
    </submittedName>
</protein>
<dbReference type="InterPro" id="IPR011006">
    <property type="entry name" value="CheY-like_superfamily"/>
</dbReference>
<dbReference type="Gene3D" id="3.40.50.2300">
    <property type="match status" value="1"/>
</dbReference>
<evidence type="ECO:0000259" key="3">
    <source>
        <dbReference type="PROSITE" id="PS50930"/>
    </source>
</evidence>
<feature type="domain" description="HTH LytTR-type" evidence="3">
    <location>
        <begin position="142"/>
        <end position="246"/>
    </location>
</feature>
<gene>
    <name evidence="4" type="ORF">CLV25_104161</name>
</gene>
<dbReference type="EMBL" id="SLWB01000004">
    <property type="protein sequence ID" value="TCN70206.1"/>
    <property type="molecule type" value="Genomic_DNA"/>
</dbReference>
<evidence type="ECO:0000256" key="1">
    <source>
        <dbReference type="PROSITE-ProRule" id="PRU00169"/>
    </source>
</evidence>
<keyword evidence="1" id="KW-0597">Phosphoprotein</keyword>
<dbReference type="GO" id="GO:0000156">
    <property type="term" value="F:phosphorelay response regulator activity"/>
    <property type="evidence" value="ECO:0007669"/>
    <property type="project" value="InterPro"/>
</dbReference>